<dbReference type="GO" id="GO:0008887">
    <property type="term" value="F:glycerate kinase activity"/>
    <property type="evidence" value="ECO:0007669"/>
    <property type="project" value="InterPro"/>
</dbReference>
<dbReference type="PANTHER" id="PTHR21599:SF0">
    <property type="entry name" value="GLYCERATE KINASE"/>
    <property type="match status" value="1"/>
</dbReference>
<dbReference type="PANTHER" id="PTHR21599">
    <property type="entry name" value="GLYCERATE KINASE"/>
    <property type="match status" value="1"/>
</dbReference>
<dbReference type="RefSeq" id="WP_207124644.1">
    <property type="nucleotide sequence ID" value="NZ_BOPO01000032.1"/>
</dbReference>
<accession>A0A8J4EMP1</accession>
<dbReference type="InterPro" id="IPR036129">
    <property type="entry name" value="Glycerate_kinase_sf"/>
</dbReference>
<organism evidence="2 3">
    <name type="scientific">Actinocatenispora comari</name>
    <dbReference type="NCBI Taxonomy" id="2807577"/>
    <lineage>
        <taxon>Bacteria</taxon>
        <taxon>Bacillati</taxon>
        <taxon>Actinomycetota</taxon>
        <taxon>Actinomycetes</taxon>
        <taxon>Micromonosporales</taxon>
        <taxon>Micromonosporaceae</taxon>
        <taxon>Actinocatenispora</taxon>
    </lineage>
</organism>
<dbReference type="SUPFAM" id="SSF110738">
    <property type="entry name" value="Glycerate kinase I"/>
    <property type="match status" value="1"/>
</dbReference>
<feature type="region of interest" description="Disordered" evidence="1">
    <location>
        <begin position="407"/>
        <end position="445"/>
    </location>
</feature>
<dbReference type="InterPro" id="IPR004381">
    <property type="entry name" value="Glycerate_kinase"/>
</dbReference>
<evidence type="ECO:0000313" key="2">
    <source>
        <dbReference type="EMBL" id="GIL26874.1"/>
    </source>
</evidence>
<proteinExistence type="predicted"/>
<dbReference type="EMBL" id="BOPO01000032">
    <property type="protein sequence ID" value="GIL26874.1"/>
    <property type="molecule type" value="Genomic_DNA"/>
</dbReference>
<keyword evidence="2" id="KW-0418">Kinase</keyword>
<gene>
    <name evidence="2" type="primary">glxK_1</name>
    <name evidence="2" type="ORF">NUM_21280</name>
</gene>
<evidence type="ECO:0000256" key="1">
    <source>
        <dbReference type="SAM" id="MobiDB-lite"/>
    </source>
</evidence>
<sequence length="445" mass="43862">MRIVLAPDKFKHSLTAAQVAEHLAIGLGRVVPGAELIRLPVADGGDGTVEAAEAAGYRRVRCRVTGPAGAPVPASYAVRGHTAVVEAAQACGLQLLTEPAPLTATSRGVGELLDHAVRSGARRIVLGVGGSACTDGGAGMLAALGGTLTDAAGVPLRDGGGALRALARIDATAAADRLAGVRLVLAADVDAPLAEAATRYAPQKGATAADVAVLAAGLARLAEAVEVDRARRAEAVEADRARRAGGVEADRVRRAGGVATDRERAGHGGAGSGGDLRYAPGSGAAGGIGFAALAVLGAHREPGIEVVLELLGFADRLATADLVVTGEGALDAQTAQGKAPAGVARAAAAAGVPAVAVAGRCEVAPARLGLAACYPLSDLEPDPSRSLARAGELVERAAERLARDWCRPTTAGPRGTGVGGGGRTAVPAGHGHAGHDGLAEGTADG</sequence>
<keyword evidence="3" id="KW-1185">Reference proteome</keyword>
<dbReference type="GO" id="GO:0031388">
    <property type="term" value="P:organic acid phosphorylation"/>
    <property type="evidence" value="ECO:0007669"/>
    <property type="project" value="InterPro"/>
</dbReference>
<dbReference type="InterPro" id="IPR018193">
    <property type="entry name" value="Glyc_kinase_flavodox-like_fold"/>
</dbReference>
<evidence type="ECO:0000313" key="3">
    <source>
        <dbReference type="Proteomes" id="UP000614996"/>
    </source>
</evidence>
<keyword evidence="2" id="KW-0808">Transferase</keyword>
<name>A0A8J4EMP1_9ACTN</name>
<dbReference type="AlphaFoldDB" id="A0A8J4EMP1"/>
<dbReference type="Proteomes" id="UP000614996">
    <property type="component" value="Unassembled WGS sequence"/>
</dbReference>
<dbReference type="Pfam" id="PF02595">
    <property type="entry name" value="Gly_kinase"/>
    <property type="match status" value="1"/>
</dbReference>
<reference evidence="3" key="1">
    <citation type="journal article" date="2021" name="Int. J. Syst. Evol. Microbiol.">
        <title>Actinocatenispora comari sp. nov., an endophytic actinomycete isolated from aerial parts of Comarum salesowianum.</title>
        <authorList>
            <person name="Oyunbileg N."/>
            <person name="Iizaka Y."/>
            <person name="Hamada M."/>
            <person name="Davaapurev B.O."/>
            <person name="Fukumoto A."/>
            <person name="Tsetseg B."/>
            <person name="Kato F."/>
            <person name="Tamura T."/>
            <person name="Batkhuu J."/>
            <person name="Anzai Y."/>
        </authorList>
    </citation>
    <scope>NUCLEOTIDE SEQUENCE [LARGE SCALE GENOMIC DNA]</scope>
    <source>
        <strain evidence="3">NUM-2625</strain>
    </source>
</reference>
<protein>
    <submittedName>
        <fullName evidence="2">Glycerate kinase</fullName>
    </submittedName>
</protein>
<feature type="compositionally biased region" description="Gly residues" evidence="1">
    <location>
        <begin position="414"/>
        <end position="423"/>
    </location>
</feature>
<comment type="caution">
    <text evidence="2">The sequence shown here is derived from an EMBL/GenBank/DDBJ whole genome shotgun (WGS) entry which is preliminary data.</text>
</comment>
<dbReference type="Gene3D" id="3.90.1510.10">
    <property type="entry name" value="Glycerate kinase, domain 2"/>
    <property type="match status" value="1"/>
</dbReference>
<dbReference type="NCBIfam" id="TIGR00045">
    <property type="entry name" value="glycerate kinase"/>
    <property type="match status" value="1"/>
</dbReference>